<gene>
    <name evidence="5" type="ORF">H9704_08785</name>
</gene>
<dbReference type="GO" id="GO:0046872">
    <property type="term" value="F:metal ion binding"/>
    <property type="evidence" value="ECO:0007669"/>
    <property type="project" value="UniProtKB-KW"/>
</dbReference>
<sequence length="373" mass="42754">MIYKPFKDISLSRLGMGNMRLPEAEGSSGPNAKIDWVKSQEIIDYAMSHGINYYDTAYIYNDGDSERFLGSALQKYPRDRFYLATKFFIQATPKPEPVFEEQLERLKTDHIDFYLIHSLSEENVEDYLNSGCIEYFLEQQKKGRIRYLGFSSHAGVETLKRFADHHSWDFAQLQINYFDWKYDTTKEEYQVLEERNIPIMVMEPVRGGRLADLTPETNTLLKAAHPDWSIASWALRFVKTLPQVQVILSGMSSLDQIKDNVATFREEQTLNEADMELLMRACDQFRSQIQIPCTACRYCCSGCPMEINIPEYLKIYNDYKVSGEWALTRLPGVQSKGTPADCIGCGACASHCPQSIKIPELMKELAELSKAAQ</sequence>
<protein>
    <submittedName>
        <fullName evidence="5">Aldo/keto reductase</fullName>
    </submittedName>
</protein>
<dbReference type="Proteomes" id="UP000823910">
    <property type="component" value="Unassembled WGS sequence"/>
</dbReference>
<dbReference type="Pfam" id="PF00248">
    <property type="entry name" value="Aldo_ket_red"/>
    <property type="match status" value="1"/>
</dbReference>
<dbReference type="PROSITE" id="PS00198">
    <property type="entry name" value="4FE4S_FER_1"/>
    <property type="match status" value="1"/>
</dbReference>
<dbReference type="PANTHER" id="PTHR43312">
    <property type="entry name" value="D-THREO-ALDOSE 1-DEHYDROGENASE"/>
    <property type="match status" value="1"/>
</dbReference>
<evidence type="ECO:0000259" key="4">
    <source>
        <dbReference type="PROSITE" id="PS51379"/>
    </source>
</evidence>
<dbReference type="SUPFAM" id="SSF46548">
    <property type="entry name" value="alpha-helical ferredoxin"/>
    <property type="match status" value="1"/>
</dbReference>
<dbReference type="PROSITE" id="PS51379">
    <property type="entry name" value="4FE4S_FER_2"/>
    <property type="match status" value="1"/>
</dbReference>
<keyword evidence="1" id="KW-0479">Metal-binding</keyword>
<reference evidence="5" key="1">
    <citation type="journal article" date="2021" name="PeerJ">
        <title>Extensive microbial diversity within the chicken gut microbiome revealed by metagenomics and culture.</title>
        <authorList>
            <person name="Gilroy R."/>
            <person name="Ravi A."/>
            <person name="Getino M."/>
            <person name="Pursley I."/>
            <person name="Horton D.L."/>
            <person name="Alikhan N.F."/>
            <person name="Baker D."/>
            <person name="Gharbi K."/>
            <person name="Hall N."/>
            <person name="Watson M."/>
            <person name="Adriaenssens E.M."/>
            <person name="Foster-Nyarko E."/>
            <person name="Jarju S."/>
            <person name="Secka A."/>
            <person name="Antonio M."/>
            <person name="Oren A."/>
            <person name="Chaudhuri R.R."/>
            <person name="La Ragione R."/>
            <person name="Hildebrand F."/>
            <person name="Pallen M.J."/>
        </authorList>
    </citation>
    <scope>NUCLEOTIDE SEQUENCE</scope>
    <source>
        <strain evidence="5">CHK180-15479</strain>
    </source>
</reference>
<dbReference type="InterPro" id="IPR053135">
    <property type="entry name" value="AKR2_Oxidoreductase"/>
</dbReference>
<feature type="domain" description="4Fe-4S ferredoxin-type" evidence="4">
    <location>
        <begin position="333"/>
        <end position="361"/>
    </location>
</feature>
<dbReference type="SUPFAM" id="SSF51430">
    <property type="entry name" value="NAD(P)-linked oxidoreductase"/>
    <property type="match status" value="1"/>
</dbReference>
<dbReference type="InterPro" id="IPR023210">
    <property type="entry name" value="NADP_OxRdtase_dom"/>
</dbReference>
<dbReference type="PANTHER" id="PTHR43312:SF2">
    <property type="entry name" value="OXIDOREDUCTASE"/>
    <property type="match status" value="1"/>
</dbReference>
<dbReference type="InterPro" id="IPR017900">
    <property type="entry name" value="4Fe4S_Fe_S_CS"/>
</dbReference>
<evidence type="ECO:0000256" key="3">
    <source>
        <dbReference type="ARBA" id="ARBA00023014"/>
    </source>
</evidence>
<dbReference type="CDD" id="cd19096">
    <property type="entry name" value="AKR_Fe-S_oxidoreductase"/>
    <property type="match status" value="1"/>
</dbReference>
<accession>A0A9D2SIB4</accession>
<proteinExistence type="predicted"/>
<evidence type="ECO:0000256" key="1">
    <source>
        <dbReference type="ARBA" id="ARBA00022723"/>
    </source>
</evidence>
<evidence type="ECO:0000313" key="5">
    <source>
        <dbReference type="EMBL" id="HJC06234.1"/>
    </source>
</evidence>
<dbReference type="InterPro" id="IPR017896">
    <property type="entry name" value="4Fe4S_Fe-S-bd"/>
</dbReference>
<evidence type="ECO:0000313" key="6">
    <source>
        <dbReference type="Proteomes" id="UP000823910"/>
    </source>
</evidence>
<dbReference type="AlphaFoldDB" id="A0A9D2SIB4"/>
<dbReference type="Pfam" id="PF13187">
    <property type="entry name" value="Fer4_9"/>
    <property type="match status" value="1"/>
</dbReference>
<keyword evidence="3" id="KW-0411">Iron-sulfur</keyword>
<keyword evidence="2" id="KW-0408">Iron</keyword>
<dbReference type="GO" id="GO:0051536">
    <property type="term" value="F:iron-sulfur cluster binding"/>
    <property type="evidence" value="ECO:0007669"/>
    <property type="project" value="UniProtKB-KW"/>
</dbReference>
<comment type="caution">
    <text evidence="5">The sequence shown here is derived from an EMBL/GenBank/DDBJ whole genome shotgun (WGS) entry which is preliminary data.</text>
</comment>
<dbReference type="InterPro" id="IPR036812">
    <property type="entry name" value="NAD(P)_OxRdtase_dom_sf"/>
</dbReference>
<reference evidence="5" key="2">
    <citation type="submission" date="2021-04" db="EMBL/GenBank/DDBJ databases">
        <authorList>
            <person name="Gilroy R."/>
        </authorList>
    </citation>
    <scope>NUCLEOTIDE SEQUENCE</scope>
    <source>
        <strain evidence="5">CHK180-15479</strain>
    </source>
</reference>
<name>A0A9D2SIB4_9FIRM</name>
<dbReference type="EMBL" id="DWWT01000040">
    <property type="protein sequence ID" value="HJC06234.1"/>
    <property type="molecule type" value="Genomic_DNA"/>
</dbReference>
<organism evidence="5 6">
    <name type="scientific">Candidatus Enterocloster excrementipullorum</name>
    <dbReference type="NCBI Taxonomy" id="2838559"/>
    <lineage>
        <taxon>Bacteria</taxon>
        <taxon>Bacillati</taxon>
        <taxon>Bacillota</taxon>
        <taxon>Clostridia</taxon>
        <taxon>Lachnospirales</taxon>
        <taxon>Lachnospiraceae</taxon>
        <taxon>Enterocloster</taxon>
    </lineage>
</organism>
<evidence type="ECO:0000256" key="2">
    <source>
        <dbReference type="ARBA" id="ARBA00023004"/>
    </source>
</evidence>
<dbReference type="Gene3D" id="3.20.20.100">
    <property type="entry name" value="NADP-dependent oxidoreductase domain"/>
    <property type="match status" value="1"/>
</dbReference>